<gene>
    <name evidence="1" type="ORF">ACFPIE_09320</name>
</gene>
<reference evidence="2" key="1">
    <citation type="journal article" date="2019" name="Int. J. Syst. Evol. Microbiol.">
        <title>The Global Catalogue of Microorganisms (GCM) 10K type strain sequencing project: providing services to taxonomists for standard genome sequencing and annotation.</title>
        <authorList>
            <consortium name="The Broad Institute Genomics Platform"/>
            <consortium name="The Broad Institute Genome Sequencing Center for Infectious Disease"/>
            <person name="Wu L."/>
            <person name="Ma J."/>
        </authorList>
    </citation>
    <scope>NUCLEOTIDE SEQUENCE [LARGE SCALE GENOMIC DNA]</scope>
    <source>
        <strain evidence="2">JCM 12125</strain>
    </source>
</reference>
<keyword evidence="2" id="KW-1185">Reference proteome</keyword>
<organism evidence="1 2">
    <name type="scientific">Brevundimonas staleyi</name>
    <dbReference type="NCBI Taxonomy" id="74326"/>
    <lineage>
        <taxon>Bacteria</taxon>
        <taxon>Pseudomonadati</taxon>
        <taxon>Pseudomonadota</taxon>
        <taxon>Alphaproteobacteria</taxon>
        <taxon>Caulobacterales</taxon>
        <taxon>Caulobacteraceae</taxon>
        <taxon>Brevundimonas</taxon>
    </lineage>
</organism>
<protein>
    <submittedName>
        <fullName evidence="1">Uncharacterized protein</fullName>
    </submittedName>
</protein>
<accession>A0ABW0FQX1</accession>
<name>A0ABW0FQX1_9CAUL</name>
<comment type="caution">
    <text evidence="1">The sequence shown here is derived from an EMBL/GenBank/DDBJ whole genome shotgun (WGS) entry which is preliminary data.</text>
</comment>
<proteinExistence type="predicted"/>
<dbReference type="RefSeq" id="WP_374037344.1">
    <property type="nucleotide sequence ID" value="NZ_CP169082.1"/>
</dbReference>
<sequence length="56" mass="6370">MLWWSDQPYNRSVCDAMATVRDDTDVGNSVDTGFLPLQSSLTDEKIGFWHTYRDGA</sequence>
<dbReference type="Proteomes" id="UP001596152">
    <property type="component" value="Unassembled WGS sequence"/>
</dbReference>
<evidence type="ECO:0000313" key="1">
    <source>
        <dbReference type="EMBL" id="MFC5344112.1"/>
    </source>
</evidence>
<evidence type="ECO:0000313" key="2">
    <source>
        <dbReference type="Proteomes" id="UP001596152"/>
    </source>
</evidence>
<dbReference type="EMBL" id="JBHSLF010000018">
    <property type="protein sequence ID" value="MFC5344112.1"/>
    <property type="molecule type" value="Genomic_DNA"/>
</dbReference>